<keyword evidence="4" id="KW-0539">Nucleus</keyword>
<organism evidence="7 8">
    <name type="scientific">Castanea mollissima</name>
    <name type="common">Chinese chestnut</name>
    <dbReference type="NCBI Taxonomy" id="60419"/>
    <lineage>
        <taxon>Eukaryota</taxon>
        <taxon>Viridiplantae</taxon>
        <taxon>Streptophyta</taxon>
        <taxon>Embryophyta</taxon>
        <taxon>Tracheophyta</taxon>
        <taxon>Spermatophyta</taxon>
        <taxon>Magnoliopsida</taxon>
        <taxon>eudicotyledons</taxon>
        <taxon>Gunneridae</taxon>
        <taxon>Pentapetalae</taxon>
        <taxon>rosids</taxon>
        <taxon>fabids</taxon>
        <taxon>Fagales</taxon>
        <taxon>Fagaceae</taxon>
        <taxon>Castanea</taxon>
    </lineage>
</organism>
<dbReference type="Proteomes" id="UP000737018">
    <property type="component" value="Unassembled WGS sequence"/>
</dbReference>
<dbReference type="Gene3D" id="3.40.50.10480">
    <property type="entry name" value="Probable brix-domain ribosomal biogenesis protein"/>
    <property type="match status" value="1"/>
</dbReference>
<dbReference type="PANTHER" id="PTHR13634:SF0">
    <property type="entry name" value="RIBOSOME BIOGENESIS PROTEIN BRX1 HOMOLOG"/>
    <property type="match status" value="1"/>
</dbReference>
<comment type="similarity">
    <text evidence="2">Belongs to the BRX1 family.</text>
</comment>
<evidence type="ECO:0000256" key="4">
    <source>
        <dbReference type="ARBA" id="ARBA00023242"/>
    </source>
</evidence>
<gene>
    <name evidence="7" type="ORF">CMV_019277</name>
</gene>
<dbReference type="GO" id="GO:0005730">
    <property type="term" value="C:nucleolus"/>
    <property type="evidence" value="ECO:0007669"/>
    <property type="project" value="UniProtKB-SubCell"/>
</dbReference>
<keyword evidence="8" id="KW-1185">Reference proteome</keyword>
<dbReference type="SUPFAM" id="SSF52954">
    <property type="entry name" value="Class II aaRS ABD-related"/>
    <property type="match status" value="1"/>
</dbReference>
<keyword evidence="3" id="KW-0690">Ribosome biogenesis</keyword>
<dbReference type="PROSITE" id="PS50833">
    <property type="entry name" value="BRIX"/>
    <property type="match status" value="1"/>
</dbReference>
<evidence type="ECO:0000313" key="7">
    <source>
        <dbReference type="EMBL" id="KAF3955507.1"/>
    </source>
</evidence>
<name>A0A8J4QQH5_9ROSI</name>
<reference evidence="7" key="1">
    <citation type="submission" date="2020-03" db="EMBL/GenBank/DDBJ databases">
        <title>Castanea mollissima Vanexum genome sequencing.</title>
        <authorList>
            <person name="Staton M."/>
        </authorList>
    </citation>
    <scope>NUCLEOTIDE SEQUENCE</scope>
    <source>
        <tissue evidence="7">Leaf</tissue>
    </source>
</reference>
<dbReference type="SMART" id="SM00879">
    <property type="entry name" value="Brix"/>
    <property type="match status" value="1"/>
</dbReference>
<dbReference type="GO" id="GO:0000027">
    <property type="term" value="P:ribosomal large subunit assembly"/>
    <property type="evidence" value="ECO:0007669"/>
    <property type="project" value="TreeGrafter"/>
</dbReference>
<evidence type="ECO:0000256" key="5">
    <source>
        <dbReference type="SAM" id="MobiDB-lite"/>
    </source>
</evidence>
<dbReference type="EMBL" id="JRKL02003358">
    <property type="protein sequence ID" value="KAF3955507.1"/>
    <property type="molecule type" value="Genomic_DNA"/>
</dbReference>
<dbReference type="FunFam" id="3.40.50.10480:FF:000009">
    <property type="entry name" value="Ribosome biogenesis protein, putative"/>
    <property type="match status" value="1"/>
</dbReference>
<sequence length="304" mass="35661">MGKKRKQIEAEVVEPEEIPERPKRTLLGWKDKSLVPDEETDSKVFRNKEKVLITCSRRINYRYRHLMLNMVSILPHCKKDNKVESKATKGATMNELVELRSCSSCLFFECRKHKDLYLWMAKCPNGPSVKFLVNAVYTMEELKLTGNHLKGSRPILTFSNNFDKDAHWKLLKEMIIQIFGTPKEHRKSKPYHDHVFVFSIVDDHIWFRNYQISDKGPREDREKMTLIEVGPRFCLNPIKIFGGSFGGPTLYENPFFVSPNQIRALEKRKKAGKFAKKVKAKTRRKMHELSNPLEPDEFADMWKE</sequence>
<feature type="compositionally biased region" description="Acidic residues" evidence="5">
    <location>
        <begin position="294"/>
        <end position="304"/>
    </location>
</feature>
<dbReference type="InterPro" id="IPR007109">
    <property type="entry name" value="Brix"/>
</dbReference>
<dbReference type="PANTHER" id="PTHR13634">
    <property type="entry name" value="RIBOSOME BIOGENESIS PROTEIN BRIX"/>
    <property type="match status" value="1"/>
</dbReference>
<feature type="compositionally biased region" description="Basic residues" evidence="5">
    <location>
        <begin position="276"/>
        <end position="286"/>
    </location>
</feature>
<dbReference type="InterPro" id="IPR026532">
    <property type="entry name" value="BRX1"/>
</dbReference>
<proteinExistence type="inferred from homology"/>
<protein>
    <recommendedName>
        <fullName evidence="6">Brix domain-containing protein</fullName>
    </recommendedName>
</protein>
<comment type="subcellular location">
    <subcellularLocation>
        <location evidence="1">Nucleus</location>
        <location evidence="1">Nucleolus</location>
    </subcellularLocation>
</comment>
<dbReference type="GO" id="GO:0019843">
    <property type="term" value="F:rRNA binding"/>
    <property type="evidence" value="ECO:0007669"/>
    <property type="project" value="InterPro"/>
</dbReference>
<feature type="domain" description="Brix" evidence="6">
    <location>
        <begin position="49"/>
        <end position="246"/>
    </location>
</feature>
<dbReference type="GO" id="GO:0006364">
    <property type="term" value="P:rRNA processing"/>
    <property type="evidence" value="ECO:0007669"/>
    <property type="project" value="InterPro"/>
</dbReference>
<evidence type="ECO:0000256" key="3">
    <source>
        <dbReference type="ARBA" id="ARBA00022517"/>
    </source>
</evidence>
<dbReference type="OrthoDB" id="1638493at2759"/>
<accession>A0A8J4QQH5</accession>
<feature type="region of interest" description="Disordered" evidence="5">
    <location>
        <begin position="276"/>
        <end position="304"/>
    </location>
</feature>
<evidence type="ECO:0000259" key="6">
    <source>
        <dbReference type="PROSITE" id="PS50833"/>
    </source>
</evidence>
<evidence type="ECO:0000256" key="2">
    <source>
        <dbReference type="ARBA" id="ARBA00006369"/>
    </source>
</evidence>
<evidence type="ECO:0000256" key="1">
    <source>
        <dbReference type="ARBA" id="ARBA00004604"/>
    </source>
</evidence>
<dbReference type="AlphaFoldDB" id="A0A8J4QQH5"/>
<dbReference type="Pfam" id="PF04427">
    <property type="entry name" value="Brix"/>
    <property type="match status" value="1"/>
</dbReference>
<comment type="caution">
    <text evidence="7">The sequence shown here is derived from an EMBL/GenBank/DDBJ whole genome shotgun (WGS) entry which is preliminary data.</text>
</comment>
<evidence type="ECO:0000313" key="8">
    <source>
        <dbReference type="Proteomes" id="UP000737018"/>
    </source>
</evidence>